<dbReference type="SUPFAM" id="SSF48403">
    <property type="entry name" value="Ankyrin repeat"/>
    <property type="match status" value="1"/>
</dbReference>
<reference evidence="2 3" key="1">
    <citation type="submission" date="2021-07" db="EMBL/GenBank/DDBJ databases">
        <title>Genome data of Colletotrichum spaethianum.</title>
        <authorList>
            <person name="Utami Y.D."/>
            <person name="Hiruma K."/>
        </authorList>
    </citation>
    <scope>NUCLEOTIDE SEQUENCE [LARGE SCALE GENOMIC DNA]</scope>
    <source>
        <strain evidence="2 3">MAFF 242679</strain>
    </source>
</reference>
<dbReference type="InterPro" id="IPR002110">
    <property type="entry name" value="Ankyrin_rpt"/>
</dbReference>
<dbReference type="PROSITE" id="PS50297">
    <property type="entry name" value="ANK_REP_REGION"/>
    <property type="match status" value="1"/>
</dbReference>
<dbReference type="EMBL" id="BPPX01000015">
    <property type="protein sequence ID" value="GJC84624.1"/>
    <property type="molecule type" value="Genomic_DNA"/>
</dbReference>
<organism evidence="2 3">
    <name type="scientific">Colletotrichum liriopes</name>
    <dbReference type="NCBI Taxonomy" id="708192"/>
    <lineage>
        <taxon>Eukaryota</taxon>
        <taxon>Fungi</taxon>
        <taxon>Dikarya</taxon>
        <taxon>Ascomycota</taxon>
        <taxon>Pezizomycotina</taxon>
        <taxon>Sordariomycetes</taxon>
        <taxon>Hypocreomycetidae</taxon>
        <taxon>Glomerellales</taxon>
        <taxon>Glomerellaceae</taxon>
        <taxon>Colletotrichum</taxon>
        <taxon>Colletotrichum spaethianum species complex</taxon>
    </lineage>
</organism>
<protein>
    <recommendedName>
        <fullName evidence="4">Ankyrin repeat protein</fullName>
    </recommendedName>
</protein>
<evidence type="ECO:0000313" key="3">
    <source>
        <dbReference type="Proteomes" id="UP001055172"/>
    </source>
</evidence>
<name>A0AA37LTU2_9PEZI</name>
<sequence>METFRNPEGSGLKVCLRSSRDWNKEISNEFADVTETCFVRLATRYAVGDLTLSDYLDGVLSHLKQNATKHKWDTSPEDISDFLELDLFVGAVKARSLDPTFVPLGQETRSWNADAPAEFDRLCQEDQIDIRALLPEIADLILVICYARRHTNLFRHLIGLFPGPPSRSTFDLLNEMLLQPRTAYWTVIRQHSPKRQSNSADEISLWTDVLKFGWIHDPVNAETQRFLQHGIRSQDPRAERDDSVMFGTQKLRDFHVALAARGLYCDVATFGGYLASCKSLEEARDFLTVFPGDKVRPQGRDLYEWESGGLLGTIADSSSRDGKLRAEIMELALACIDGVDVNAPFNSNSWEDDLPGAKRTPRMTALQVAASKGDRELAEVLLQHGARTDVVEYVTGLTAAGFARKSGHFGVAEWLDSLTQK</sequence>
<dbReference type="PROSITE" id="PS50088">
    <property type="entry name" value="ANK_REPEAT"/>
    <property type="match status" value="1"/>
</dbReference>
<dbReference type="InterPro" id="IPR036770">
    <property type="entry name" value="Ankyrin_rpt-contain_sf"/>
</dbReference>
<evidence type="ECO:0000313" key="2">
    <source>
        <dbReference type="EMBL" id="GJC84624.1"/>
    </source>
</evidence>
<accession>A0AA37LTU2</accession>
<gene>
    <name evidence="2" type="ORF">ColLi_07462</name>
</gene>
<dbReference type="Gene3D" id="1.25.40.20">
    <property type="entry name" value="Ankyrin repeat-containing domain"/>
    <property type="match status" value="1"/>
</dbReference>
<keyword evidence="1" id="KW-0040">ANK repeat</keyword>
<proteinExistence type="predicted"/>
<evidence type="ECO:0000256" key="1">
    <source>
        <dbReference type="PROSITE-ProRule" id="PRU00023"/>
    </source>
</evidence>
<evidence type="ECO:0008006" key="4">
    <source>
        <dbReference type="Google" id="ProtNLM"/>
    </source>
</evidence>
<dbReference type="AlphaFoldDB" id="A0AA37LTU2"/>
<dbReference type="Proteomes" id="UP001055172">
    <property type="component" value="Unassembled WGS sequence"/>
</dbReference>
<comment type="caution">
    <text evidence="2">The sequence shown here is derived from an EMBL/GenBank/DDBJ whole genome shotgun (WGS) entry which is preliminary data.</text>
</comment>
<keyword evidence="3" id="KW-1185">Reference proteome</keyword>
<feature type="repeat" description="ANK" evidence="1">
    <location>
        <begin position="361"/>
        <end position="393"/>
    </location>
</feature>